<organism evidence="1 2">
    <name type="scientific">Anoxybacterium hadale</name>
    <dbReference type="NCBI Taxonomy" id="3408580"/>
    <lineage>
        <taxon>Bacteria</taxon>
        <taxon>Bacillati</taxon>
        <taxon>Bacillota</taxon>
        <taxon>Clostridia</taxon>
        <taxon>Peptostreptococcales</taxon>
        <taxon>Anaerovoracaceae</taxon>
        <taxon>Anoxybacterium</taxon>
    </lineage>
</organism>
<accession>A0ACD1AGX1</accession>
<name>A0ACD1AGX1_9FIRM</name>
<evidence type="ECO:0000313" key="1">
    <source>
        <dbReference type="EMBL" id="QOX65762.1"/>
    </source>
</evidence>
<keyword evidence="2" id="KW-1185">Reference proteome</keyword>
<proteinExistence type="predicted"/>
<evidence type="ECO:0000313" key="2">
    <source>
        <dbReference type="Proteomes" id="UP000594014"/>
    </source>
</evidence>
<reference evidence="1" key="1">
    <citation type="submission" date="2019-08" db="EMBL/GenBank/DDBJ databases">
        <title>Genome sequence of Clostridiales bacterium MT110.</title>
        <authorList>
            <person name="Cao J."/>
        </authorList>
    </citation>
    <scope>NUCLEOTIDE SEQUENCE</scope>
    <source>
        <strain evidence="1">MT110</strain>
    </source>
</reference>
<sequence>MDHEKKIKMLQMIYAGALADSVLRLDREGILSKVTADKKQEQLAGGKLRADQLGIQRPIQVFSILPEIFGCANWSTEENNEGFVATATNCMLCGLSKKLGTGSPCNIHCLDAMEGLIRGWMKVLNTM</sequence>
<protein>
    <submittedName>
        <fullName evidence="1">Uncharacterized protein</fullName>
    </submittedName>
</protein>
<gene>
    <name evidence="1" type="ORF">FRZ06_21615</name>
</gene>
<dbReference type="EMBL" id="CP042469">
    <property type="protein sequence ID" value="QOX65762.1"/>
    <property type="molecule type" value="Genomic_DNA"/>
</dbReference>
<dbReference type="Proteomes" id="UP000594014">
    <property type="component" value="Chromosome"/>
</dbReference>